<organism evidence="1 2">
    <name type="scientific">Winogradskyella pelagia</name>
    <dbReference type="NCBI Taxonomy" id="2819984"/>
    <lineage>
        <taxon>Bacteria</taxon>
        <taxon>Pseudomonadati</taxon>
        <taxon>Bacteroidota</taxon>
        <taxon>Flavobacteriia</taxon>
        <taxon>Flavobacteriales</taxon>
        <taxon>Flavobacteriaceae</taxon>
        <taxon>Winogradskyella</taxon>
    </lineage>
</organism>
<keyword evidence="2" id="KW-1185">Reference proteome</keyword>
<evidence type="ECO:0000313" key="1">
    <source>
        <dbReference type="EMBL" id="MBO3115297.1"/>
    </source>
</evidence>
<proteinExistence type="predicted"/>
<evidence type="ECO:0000313" key="2">
    <source>
        <dbReference type="Proteomes" id="UP000676776"/>
    </source>
</evidence>
<gene>
    <name evidence="1" type="ORF">J4050_00975</name>
</gene>
<dbReference type="Proteomes" id="UP000676776">
    <property type="component" value="Unassembled WGS sequence"/>
</dbReference>
<sequence length="149" mass="16923">MNLKQRLTNICQKQIQLRLERIKSKIRDLHEALNSEAKSSAGDKHETGRAMIQLEREKLGFQLAEIEQIIKTVQRIDTSELHTNARLGSVVFTTQFNYFIAASCGEIDLDNTKFYTISSAAPLAQLLLSKKQGDVFEFRGNEITILKIV</sequence>
<accession>A0ABS3SXS7</accession>
<name>A0ABS3SXS7_9FLAO</name>
<reference evidence="1 2" key="1">
    <citation type="submission" date="2021-03" db="EMBL/GenBank/DDBJ databases">
        <title>Winogradskyella sp. nov., isolated from costal sediment.</title>
        <authorList>
            <person name="Gao C."/>
        </authorList>
    </citation>
    <scope>NUCLEOTIDE SEQUENCE [LARGE SCALE GENOMIC DNA]</scope>
    <source>
        <strain evidence="1 2">DF17</strain>
    </source>
</reference>
<comment type="caution">
    <text evidence="1">The sequence shown here is derived from an EMBL/GenBank/DDBJ whole genome shotgun (WGS) entry which is preliminary data.</text>
</comment>
<dbReference type="EMBL" id="JAGEVF010000001">
    <property type="protein sequence ID" value="MBO3115297.1"/>
    <property type="molecule type" value="Genomic_DNA"/>
</dbReference>
<protein>
    <submittedName>
        <fullName evidence="1">3-oxoacyl-ACP synthase</fullName>
    </submittedName>
</protein>